<feature type="compositionally biased region" description="Basic and acidic residues" evidence="1">
    <location>
        <begin position="35"/>
        <end position="56"/>
    </location>
</feature>
<evidence type="ECO:0000313" key="3">
    <source>
        <dbReference type="EMBL" id="KAG9486253.1"/>
    </source>
</evidence>
<dbReference type="PANTHER" id="PTHR10102:SF0">
    <property type="entry name" value="DNA-DIRECTED RNA POLYMERASE, MITOCHONDRIAL"/>
    <property type="match status" value="1"/>
</dbReference>
<dbReference type="InterPro" id="IPR037159">
    <property type="entry name" value="RNA_POL_N_sf"/>
</dbReference>
<accession>A0A8J6FEJ0</accession>
<gene>
    <name evidence="3" type="ORF">GDO78_006586</name>
</gene>
<dbReference type="GO" id="GO:0001018">
    <property type="term" value="F:mitochondrial promoter sequence-specific DNA binding"/>
    <property type="evidence" value="ECO:0007669"/>
    <property type="project" value="TreeGrafter"/>
</dbReference>
<organism evidence="3 4">
    <name type="scientific">Eleutherodactylus coqui</name>
    <name type="common">Puerto Rican coqui</name>
    <dbReference type="NCBI Taxonomy" id="57060"/>
    <lineage>
        <taxon>Eukaryota</taxon>
        <taxon>Metazoa</taxon>
        <taxon>Chordata</taxon>
        <taxon>Craniata</taxon>
        <taxon>Vertebrata</taxon>
        <taxon>Euteleostomi</taxon>
        <taxon>Amphibia</taxon>
        <taxon>Batrachia</taxon>
        <taxon>Anura</taxon>
        <taxon>Neobatrachia</taxon>
        <taxon>Hyloidea</taxon>
        <taxon>Eleutherodactylidae</taxon>
        <taxon>Eleutherodactylinae</taxon>
        <taxon>Eleutherodactylus</taxon>
        <taxon>Eleutherodactylus</taxon>
    </lineage>
</organism>
<sequence length="617" mass="71080">MSSGNLHAFRHDGLVEKELMTRVQQLQADKALSLHEAENQKLHPDHTLEKAEEKKKMVQTPKRWLEKLKNEQIAKRQKQKALEAMESSNGEAKQTRGKPPKNSVEKRPSASPNVPKVDKSLLQDKDGNRYGGVQQMLHCYLETCIFLGEVSRAQNCLQYYHQHGARRALLNISMYNLLMRAWAKEASLAKVGRLFVMLDEASLKPNLGSYAAALEAMGRAKCNARAIHRCLKQMEEDGRSAVELFQGLPYVEDEREMVLKAIQRAVPDFLPPPREQVVCSSPLVKTFYSKEPPPSYPKVDFTVCDLQERFEEQLKIESCETLMINSVEAVKPVHEERAKARGVLDNLRSGWQKDLLHAFRESKNHLAKICRHSSRISLYPYLCLLDEQHYVDIMLQTLSKIPPTGESFLLLSQDLGAKIHNKFSIRKQLQESHMDRIRHLYREYSKLLSKEGEISGLLPRELWEHSEDAQFGGPCSPRLHSFWPRSVLVQLGTHLVDLMVQTIKLKNNTFRPRSEAKPIPVLYHMYSFRSARQVCVLLPRTIITGGHLSRPVSKELDRHPERRMKAAFTAYEELNLPRLKEENPNMRLSQLKQLLKKEWMKSPENPMNQRHAVYNAN</sequence>
<dbReference type="Gene3D" id="1.25.40.10">
    <property type="entry name" value="Tetratricopeptide repeat domain"/>
    <property type="match status" value="1"/>
</dbReference>
<proteinExistence type="predicted"/>
<feature type="region of interest" description="Disordered" evidence="1">
    <location>
        <begin position="35"/>
        <end position="125"/>
    </location>
</feature>
<dbReference type="PANTHER" id="PTHR10102">
    <property type="entry name" value="DNA-DIRECTED RNA POLYMERASE, MITOCHONDRIAL"/>
    <property type="match status" value="1"/>
</dbReference>
<protein>
    <recommendedName>
        <fullName evidence="2">DNA-directed RNA polymerase N-terminal domain-containing protein</fullName>
    </recommendedName>
</protein>
<dbReference type="SMART" id="SM01311">
    <property type="entry name" value="RPOL_N"/>
    <property type="match status" value="1"/>
</dbReference>
<dbReference type="InterPro" id="IPR011990">
    <property type="entry name" value="TPR-like_helical_dom_sf"/>
</dbReference>
<dbReference type="InterPro" id="IPR029262">
    <property type="entry name" value="RPOL_N"/>
</dbReference>
<evidence type="ECO:0000256" key="1">
    <source>
        <dbReference type="SAM" id="MobiDB-lite"/>
    </source>
</evidence>
<comment type="caution">
    <text evidence="3">The sequence shown here is derived from an EMBL/GenBank/DDBJ whole genome shotgun (WGS) entry which is preliminary data.</text>
</comment>
<feature type="compositionally biased region" description="Basic and acidic residues" evidence="1">
    <location>
        <begin position="63"/>
        <end position="74"/>
    </location>
</feature>
<dbReference type="Gene3D" id="1.10.1320.10">
    <property type="entry name" value="DNA-directed RNA polymerase, N-terminal domain"/>
    <property type="match status" value="1"/>
</dbReference>
<dbReference type="InterPro" id="IPR054414">
    <property type="entry name" value="Ccdc124/Oxs1_C"/>
</dbReference>
<dbReference type="GO" id="GO:0006390">
    <property type="term" value="P:mitochondrial transcription"/>
    <property type="evidence" value="ECO:0007669"/>
    <property type="project" value="TreeGrafter"/>
</dbReference>
<keyword evidence="4" id="KW-1185">Reference proteome</keyword>
<dbReference type="EMBL" id="WNTK01000003">
    <property type="protein sequence ID" value="KAG9486253.1"/>
    <property type="molecule type" value="Genomic_DNA"/>
</dbReference>
<dbReference type="Proteomes" id="UP000770717">
    <property type="component" value="Unassembled WGS sequence"/>
</dbReference>
<feature type="compositionally biased region" description="Basic and acidic residues" evidence="1">
    <location>
        <begin position="116"/>
        <end position="125"/>
    </location>
</feature>
<feature type="domain" description="DNA-directed RNA polymerase N-terminal" evidence="2">
    <location>
        <begin position="311"/>
        <end position="617"/>
    </location>
</feature>
<dbReference type="AlphaFoldDB" id="A0A8J6FEJ0"/>
<reference evidence="3" key="1">
    <citation type="thesis" date="2020" institute="ProQuest LLC" country="789 East Eisenhower Parkway, Ann Arbor, MI, USA">
        <title>Comparative Genomics and Chromosome Evolution.</title>
        <authorList>
            <person name="Mudd A.B."/>
        </authorList>
    </citation>
    <scope>NUCLEOTIDE SEQUENCE</scope>
    <source>
        <strain evidence="3">HN-11 Male</strain>
        <tissue evidence="3">Kidney and liver</tissue>
    </source>
</reference>
<dbReference type="InterPro" id="IPR002092">
    <property type="entry name" value="DNA-dir_Rpol_phage-type"/>
</dbReference>
<name>A0A8J6FEJ0_ELECQ</name>
<evidence type="ECO:0000259" key="2">
    <source>
        <dbReference type="SMART" id="SM01311"/>
    </source>
</evidence>
<dbReference type="GO" id="GO:0034245">
    <property type="term" value="C:mitochondrial DNA-directed RNA polymerase complex"/>
    <property type="evidence" value="ECO:0007669"/>
    <property type="project" value="TreeGrafter"/>
</dbReference>
<dbReference type="Pfam" id="PF14700">
    <property type="entry name" value="RPOL_N"/>
    <property type="match status" value="1"/>
</dbReference>
<evidence type="ECO:0000313" key="4">
    <source>
        <dbReference type="Proteomes" id="UP000770717"/>
    </source>
</evidence>
<dbReference type="Pfam" id="PF06244">
    <property type="entry name" value="Ccdc124"/>
    <property type="match status" value="1"/>
</dbReference>
<dbReference type="SUPFAM" id="SSF56672">
    <property type="entry name" value="DNA/RNA polymerases"/>
    <property type="match status" value="1"/>
</dbReference>
<dbReference type="OrthoDB" id="276422at2759"/>
<dbReference type="InterPro" id="IPR043502">
    <property type="entry name" value="DNA/RNA_pol_sf"/>
</dbReference>
<dbReference type="GO" id="GO:0003899">
    <property type="term" value="F:DNA-directed RNA polymerase activity"/>
    <property type="evidence" value="ECO:0007669"/>
    <property type="project" value="InterPro"/>
</dbReference>